<reference evidence="3" key="1">
    <citation type="journal article" date="2013" name="Nat. Commun.">
        <title>Whole-genome sequencing of Oryza brachyantha reveals mechanisms underlying Oryza genome evolution.</title>
        <authorList>
            <person name="Chen J."/>
            <person name="Huang Q."/>
            <person name="Gao D."/>
            <person name="Wang J."/>
            <person name="Lang Y."/>
            <person name="Liu T."/>
            <person name="Li B."/>
            <person name="Bai Z."/>
            <person name="Luis Goicoechea J."/>
            <person name="Liang C."/>
            <person name="Chen C."/>
            <person name="Zhang W."/>
            <person name="Sun S."/>
            <person name="Liao Y."/>
            <person name="Zhang X."/>
            <person name="Yang L."/>
            <person name="Song C."/>
            <person name="Wang M."/>
            <person name="Shi J."/>
            <person name="Liu G."/>
            <person name="Liu J."/>
            <person name="Zhou H."/>
            <person name="Zhou W."/>
            <person name="Yu Q."/>
            <person name="An N."/>
            <person name="Chen Y."/>
            <person name="Cai Q."/>
            <person name="Wang B."/>
            <person name="Liu B."/>
            <person name="Min J."/>
            <person name="Huang Y."/>
            <person name="Wu H."/>
            <person name="Li Z."/>
            <person name="Zhang Y."/>
            <person name="Yin Y."/>
            <person name="Song W."/>
            <person name="Jiang J."/>
            <person name="Jackson S.A."/>
            <person name="Wing R.A."/>
            <person name="Wang J."/>
            <person name="Chen M."/>
        </authorList>
    </citation>
    <scope>NUCLEOTIDE SEQUENCE [LARGE SCALE GENOMIC DNA]</scope>
    <source>
        <strain evidence="3">cv. IRGC 101232</strain>
    </source>
</reference>
<feature type="region of interest" description="Disordered" evidence="1">
    <location>
        <begin position="1"/>
        <end position="40"/>
    </location>
</feature>
<evidence type="ECO:0000313" key="4">
    <source>
        <dbReference type="Proteomes" id="UP000006038"/>
    </source>
</evidence>
<keyword evidence="2" id="KW-0812">Transmembrane</keyword>
<organism evidence="3">
    <name type="scientific">Oryza brachyantha</name>
    <name type="common">malo sina</name>
    <dbReference type="NCBI Taxonomy" id="4533"/>
    <lineage>
        <taxon>Eukaryota</taxon>
        <taxon>Viridiplantae</taxon>
        <taxon>Streptophyta</taxon>
        <taxon>Embryophyta</taxon>
        <taxon>Tracheophyta</taxon>
        <taxon>Spermatophyta</taxon>
        <taxon>Magnoliopsida</taxon>
        <taxon>Liliopsida</taxon>
        <taxon>Poales</taxon>
        <taxon>Poaceae</taxon>
        <taxon>BOP clade</taxon>
        <taxon>Oryzoideae</taxon>
        <taxon>Oryzeae</taxon>
        <taxon>Oryzinae</taxon>
        <taxon>Oryza</taxon>
    </lineage>
</organism>
<proteinExistence type="predicted"/>
<dbReference type="Proteomes" id="UP000006038">
    <property type="component" value="Chromosome 6"/>
</dbReference>
<name>J3MH43_ORYBR</name>
<keyword evidence="4" id="KW-1185">Reference proteome</keyword>
<feature type="compositionally biased region" description="Low complexity" evidence="1">
    <location>
        <begin position="1"/>
        <end position="12"/>
    </location>
</feature>
<evidence type="ECO:0000256" key="1">
    <source>
        <dbReference type="SAM" id="MobiDB-lite"/>
    </source>
</evidence>
<protein>
    <submittedName>
        <fullName evidence="3">Uncharacterized protein</fullName>
    </submittedName>
</protein>
<dbReference type="AlphaFoldDB" id="J3MH43"/>
<evidence type="ECO:0000313" key="3">
    <source>
        <dbReference type="EnsemblPlants" id="OB06G33370.1"/>
    </source>
</evidence>
<sequence>SSLLPLSSPTTTATYPRRSGSGWRGAAPFLSPPPHLPSPQRQRLPRYVSFFSCSPRFSSDFFGSILTFFFLAWILGLVVNRAVSCACGVFDLGF</sequence>
<feature type="transmembrane region" description="Helical" evidence="2">
    <location>
        <begin position="61"/>
        <end position="79"/>
    </location>
</feature>
<dbReference type="EnsemblPlants" id="OB06G33370.1">
    <property type="protein sequence ID" value="OB06G33370.1"/>
    <property type="gene ID" value="OB06G33370"/>
</dbReference>
<dbReference type="HOGENOM" id="CLU_2392426_0_0_1"/>
<accession>J3MH43</accession>
<keyword evidence="2" id="KW-0472">Membrane</keyword>
<evidence type="ECO:0000256" key="2">
    <source>
        <dbReference type="SAM" id="Phobius"/>
    </source>
</evidence>
<reference evidence="3" key="2">
    <citation type="submission" date="2013-04" db="UniProtKB">
        <authorList>
            <consortium name="EnsemblPlants"/>
        </authorList>
    </citation>
    <scope>IDENTIFICATION</scope>
</reference>
<keyword evidence="2" id="KW-1133">Transmembrane helix</keyword>
<dbReference type="Gramene" id="OB06G33370.1">
    <property type="protein sequence ID" value="OB06G33370.1"/>
    <property type="gene ID" value="OB06G33370"/>
</dbReference>